<dbReference type="Pfam" id="PF00005">
    <property type="entry name" value="ABC_tran"/>
    <property type="match status" value="1"/>
</dbReference>
<evidence type="ECO:0000256" key="2">
    <source>
        <dbReference type="ARBA" id="ARBA00022475"/>
    </source>
</evidence>
<keyword evidence="4 8" id="KW-0547">Nucleotide-binding</keyword>
<keyword evidence="1 8" id="KW-0813">Transport</keyword>
<dbReference type="Proteomes" id="UP000248395">
    <property type="component" value="Unassembled WGS sequence"/>
</dbReference>
<dbReference type="Gene3D" id="2.40.50.100">
    <property type="match status" value="1"/>
</dbReference>
<dbReference type="FunFam" id="3.40.50.300:FF:000133">
    <property type="entry name" value="Spermidine/putrescine import ATP-binding protein PotA"/>
    <property type="match status" value="1"/>
</dbReference>
<dbReference type="InterPro" id="IPR008995">
    <property type="entry name" value="Mo/tungstate-bd_C_term_dom"/>
</dbReference>
<dbReference type="NCBIfam" id="TIGR01187">
    <property type="entry name" value="potA"/>
    <property type="match status" value="1"/>
</dbReference>
<keyword evidence="2 8" id="KW-1003">Cell membrane</keyword>
<dbReference type="OrthoDB" id="5298774at2"/>
<dbReference type="RefSeq" id="WP_110313494.1">
    <property type="nucleotide sequence ID" value="NZ_QJKC01000011.1"/>
</dbReference>
<evidence type="ECO:0000256" key="6">
    <source>
        <dbReference type="ARBA" id="ARBA00022967"/>
    </source>
</evidence>
<dbReference type="SMART" id="SM00382">
    <property type="entry name" value="AAA"/>
    <property type="match status" value="1"/>
</dbReference>
<evidence type="ECO:0000256" key="1">
    <source>
        <dbReference type="ARBA" id="ARBA00022448"/>
    </source>
</evidence>
<keyword evidence="3" id="KW-0997">Cell inner membrane</keyword>
<dbReference type="InterPro" id="IPR050093">
    <property type="entry name" value="ABC_SmlMolc_Importer"/>
</dbReference>
<evidence type="ECO:0000259" key="9">
    <source>
        <dbReference type="PROSITE" id="PS50893"/>
    </source>
</evidence>
<dbReference type="SUPFAM" id="SSF52540">
    <property type="entry name" value="P-loop containing nucleoside triphosphate hydrolases"/>
    <property type="match status" value="1"/>
</dbReference>
<protein>
    <recommendedName>
        <fullName evidence="8">Spermidine/putrescine import ATP-binding protein PotA</fullName>
        <ecNumber evidence="8">7.6.2.11</ecNumber>
    </recommendedName>
</protein>
<dbReference type="InterPro" id="IPR003593">
    <property type="entry name" value="AAA+_ATPase"/>
</dbReference>
<keyword evidence="5 8" id="KW-0067">ATP-binding</keyword>
<dbReference type="GO" id="GO:0016887">
    <property type="term" value="F:ATP hydrolysis activity"/>
    <property type="evidence" value="ECO:0007669"/>
    <property type="project" value="InterPro"/>
</dbReference>
<dbReference type="PROSITE" id="PS50893">
    <property type="entry name" value="ABC_TRANSPORTER_2"/>
    <property type="match status" value="1"/>
</dbReference>
<evidence type="ECO:0000256" key="8">
    <source>
        <dbReference type="RuleBase" id="RU364083"/>
    </source>
</evidence>
<organism evidence="10 11">
    <name type="scientific">Aquitalea magnusonii</name>
    <dbReference type="NCBI Taxonomy" id="332411"/>
    <lineage>
        <taxon>Bacteria</taxon>
        <taxon>Pseudomonadati</taxon>
        <taxon>Pseudomonadota</taxon>
        <taxon>Betaproteobacteria</taxon>
        <taxon>Neisseriales</taxon>
        <taxon>Chromobacteriaceae</taxon>
        <taxon>Aquitalea</taxon>
    </lineage>
</organism>
<evidence type="ECO:0000256" key="3">
    <source>
        <dbReference type="ARBA" id="ARBA00022519"/>
    </source>
</evidence>
<dbReference type="EC" id="7.6.2.11" evidence="8"/>
<dbReference type="GO" id="GO:0015417">
    <property type="term" value="F:ABC-type polyamine transporter activity"/>
    <property type="evidence" value="ECO:0007669"/>
    <property type="project" value="UniProtKB-EC"/>
</dbReference>
<reference evidence="10 11" key="1">
    <citation type="submission" date="2018-05" db="EMBL/GenBank/DDBJ databases">
        <title>Genomic Encyclopedia of Type Strains, Phase IV (KMG-IV): sequencing the most valuable type-strain genomes for metagenomic binning, comparative biology and taxonomic classification.</title>
        <authorList>
            <person name="Goeker M."/>
        </authorList>
    </citation>
    <scope>NUCLEOTIDE SEQUENCE [LARGE SCALE GENOMIC DNA]</scope>
    <source>
        <strain evidence="10 11">DSM 25134</strain>
    </source>
</reference>
<dbReference type="InterPro" id="IPR027417">
    <property type="entry name" value="P-loop_NTPase"/>
</dbReference>
<dbReference type="PANTHER" id="PTHR42781">
    <property type="entry name" value="SPERMIDINE/PUTRESCINE IMPORT ATP-BINDING PROTEIN POTA"/>
    <property type="match status" value="1"/>
</dbReference>
<evidence type="ECO:0000256" key="7">
    <source>
        <dbReference type="ARBA" id="ARBA00023136"/>
    </source>
</evidence>
<dbReference type="GO" id="GO:0015847">
    <property type="term" value="P:putrescine transport"/>
    <property type="evidence" value="ECO:0007669"/>
    <property type="project" value="UniProtKB-ARBA"/>
</dbReference>
<name>A0A318JC42_9NEIS</name>
<keyword evidence="11" id="KW-1185">Reference proteome</keyword>
<proteinExistence type="inferred from homology"/>
<comment type="subunit">
    <text evidence="8">The complex is composed of two ATP-binding proteins (PotA), two transmembrane proteins (PotB and PotC) and a solute-binding protein (PotD).</text>
</comment>
<dbReference type="InterPro" id="IPR005893">
    <property type="entry name" value="PotA-like"/>
</dbReference>
<evidence type="ECO:0000313" key="11">
    <source>
        <dbReference type="Proteomes" id="UP000248395"/>
    </source>
</evidence>
<sequence length="393" mass="43074">MTDAVAANKPVQSVAGAQAAKQVQSVQANDKPYLRISGVVKKFGDNVAVDHVDLDIRQHEIFALLGSSGCGKSTLLRMLAGMDSPTSGKIVLDGEDIIGLEPYERPVNMMFQSYALFPHMTVAENIAFGLKQDKLPKAEISARVDEMLDLVQMRKYANRKPHQLSGGQQQRVALARSLAKRPKLLLLDEPLGALDKKLRQQTQLELANTIEKVGVTCIMVTHDQEEAMTMADRIGIMSEGKLLQVGTPTEIYDYPNCRFTAEFIGETNMFEGAVTVDEADRVEITSQELGGVVRIDHGITGPKGMHVWASVRPEDVRLDRKPVTAGPNMAAGVVENIAYMGSYSIFHVKLASGKIIKSVVPSSRWYDADETAPTWGDPVFVSWRADVPVVLTQ</sequence>
<dbReference type="GO" id="GO:0005524">
    <property type="term" value="F:ATP binding"/>
    <property type="evidence" value="ECO:0007669"/>
    <property type="project" value="UniProtKB-KW"/>
</dbReference>
<dbReference type="InterPro" id="IPR003439">
    <property type="entry name" value="ABC_transporter-like_ATP-bd"/>
</dbReference>
<dbReference type="SUPFAM" id="SSF50331">
    <property type="entry name" value="MOP-like"/>
    <property type="match status" value="1"/>
</dbReference>
<dbReference type="Gene3D" id="3.40.50.300">
    <property type="entry name" value="P-loop containing nucleotide triphosphate hydrolases"/>
    <property type="match status" value="1"/>
</dbReference>
<comment type="caution">
    <text evidence="10">The sequence shown here is derived from an EMBL/GenBank/DDBJ whole genome shotgun (WGS) entry which is preliminary data.</text>
</comment>
<dbReference type="EMBL" id="QJKC01000011">
    <property type="protein sequence ID" value="PXX45661.1"/>
    <property type="molecule type" value="Genomic_DNA"/>
</dbReference>
<dbReference type="InterPro" id="IPR013611">
    <property type="entry name" value="Transp-assoc_OB_typ2"/>
</dbReference>
<dbReference type="PANTHER" id="PTHR42781:SF5">
    <property type="entry name" value="PUTRESCINE TRANSPORT ATP-BINDING PROTEIN POTG"/>
    <property type="match status" value="1"/>
</dbReference>
<comment type="catalytic activity">
    <reaction evidence="8">
        <text>ATP + H2O + polyamine-[polyamine-binding protein]Side 1 = ADP + phosphate + polyamineSide 2 + [polyamine-binding protein]Side 1.</text>
        <dbReference type="EC" id="7.6.2.11"/>
    </reaction>
</comment>
<comment type="function">
    <text evidence="8">Part of the ABC transporter complex PotABCD involved in spermidine/putrescine import. Responsible for energy coupling to the transport system.</text>
</comment>
<dbReference type="AlphaFoldDB" id="A0A318JC42"/>
<comment type="similarity">
    <text evidence="8">Belongs to the ABC transporter superfamily. Spermidine/putrescine importer (TC 3.A.1.11.1) family.</text>
</comment>
<dbReference type="GO" id="GO:0043190">
    <property type="term" value="C:ATP-binding cassette (ABC) transporter complex"/>
    <property type="evidence" value="ECO:0007669"/>
    <property type="project" value="InterPro"/>
</dbReference>
<dbReference type="Pfam" id="PF08402">
    <property type="entry name" value="TOBE_2"/>
    <property type="match status" value="1"/>
</dbReference>
<evidence type="ECO:0000256" key="4">
    <source>
        <dbReference type="ARBA" id="ARBA00022741"/>
    </source>
</evidence>
<accession>A0A318JC42</accession>
<gene>
    <name evidence="8" type="primary">potA</name>
    <name evidence="10" type="ORF">DFR38_11152</name>
</gene>
<keyword evidence="6 8" id="KW-1278">Translocase</keyword>
<keyword evidence="7 8" id="KW-0472">Membrane</keyword>
<feature type="domain" description="ABC transporter" evidence="9">
    <location>
        <begin position="34"/>
        <end position="264"/>
    </location>
</feature>
<evidence type="ECO:0000256" key="5">
    <source>
        <dbReference type="ARBA" id="ARBA00022840"/>
    </source>
</evidence>
<evidence type="ECO:0000313" key="10">
    <source>
        <dbReference type="EMBL" id="PXX45661.1"/>
    </source>
</evidence>
<dbReference type="InterPro" id="IPR017871">
    <property type="entry name" value="ABC_transporter-like_CS"/>
</dbReference>
<dbReference type="PROSITE" id="PS00211">
    <property type="entry name" value="ABC_TRANSPORTER_1"/>
    <property type="match status" value="1"/>
</dbReference>